<feature type="compositionally biased region" description="Basic residues" evidence="5">
    <location>
        <begin position="469"/>
        <end position="480"/>
    </location>
</feature>
<feature type="region of interest" description="Disordered" evidence="5">
    <location>
        <begin position="387"/>
        <end position="515"/>
    </location>
</feature>
<dbReference type="KEGG" id="mlr:MELLADRAFT_91675"/>
<evidence type="ECO:0000256" key="5">
    <source>
        <dbReference type="SAM" id="MobiDB-lite"/>
    </source>
</evidence>
<dbReference type="InterPro" id="IPR051415">
    <property type="entry name" value="LAAT-1"/>
</dbReference>
<keyword evidence="8" id="KW-1185">Reference proteome</keyword>
<dbReference type="Proteomes" id="UP000001072">
    <property type="component" value="Unassembled WGS sequence"/>
</dbReference>
<keyword evidence="4 6" id="KW-0472">Membrane</keyword>
<dbReference type="Pfam" id="PF04193">
    <property type="entry name" value="PQ-loop"/>
    <property type="match status" value="2"/>
</dbReference>
<protein>
    <submittedName>
        <fullName evidence="7">Uncharacterized protein</fullName>
    </submittedName>
</protein>
<name>F4RZW9_MELLP</name>
<dbReference type="SMART" id="SM00679">
    <property type="entry name" value="CTNS"/>
    <property type="match status" value="2"/>
</dbReference>
<feature type="transmembrane region" description="Helical" evidence="6">
    <location>
        <begin position="58"/>
        <end position="79"/>
    </location>
</feature>
<dbReference type="PANTHER" id="PTHR16201">
    <property type="entry name" value="SEVEN TRANSMEMBRANE PROTEIN 1-RELATED"/>
    <property type="match status" value="1"/>
</dbReference>
<dbReference type="InterPro" id="IPR006603">
    <property type="entry name" value="PQ-loop_rpt"/>
</dbReference>
<keyword evidence="2 6" id="KW-0812">Transmembrane</keyword>
<evidence type="ECO:0000256" key="3">
    <source>
        <dbReference type="ARBA" id="ARBA00022989"/>
    </source>
</evidence>
<feature type="transmembrane region" description="Helical" evidence="6">
    <location>
        <begin position="281"/>
        <end position="301"/>
    </location>
</feature>
<dbReference type="OrthoDB" id="19344at2759"/>
<feature type="transmembrane region" description="Helical" evidence="6">
    <location>
        <begin position="228"/>
        <end position="256"/>
    </location>
</feature>
<evidence type="ECO:0000256" key="6">
    <source>
        <dbReference type="SAM" id="Phobius"/>
    </source>
</evidence>
<dbReference type="Gene3D" id="1.20.1280.290">
    <property type="match status" value="2"/>
</dbReference>
<comment type="subcellular location">
    <subcellularLocation>
        <location evidence="1">Membrane</location>
        <topology evidence="1">Multi-pass membrane protein</topology>
    </subcellularLocation>
</comment>
<feature type="transmembrane region" description="Helical" evidence="6">
    <location>
        <begin position="99"/>
        <end position="121"/>
    </location>
</feature>
<dbReference type="AlphaFoldDB" id="F4RZW9"/>
<dbReference type="RefSeq" id="XP_007414612.1">
    <property type="nucleotide sequence ID" value="XM_007414550.1"/>
</dbReference>
<dbReference type="PANTHER" id="PTHR16201:SF11">
    <property type="entry name" value="PQ-LOOP REPEAT-CONTAINING PROTEIN"/>
    <property type="match status" value="1"/>
</dbReference>
<feature type="compositionally biased region" description="Low complexity" evidence="5">
    <location>
        <begin position="387"/>
        <end position="397"/>
    </location>
</feature>
<dbReference type="GeneID" id="18935988"/>
<reference evidence="8" key="1">
    <citation type="journal article" date="2011" name="Proc. Natl. Acad. Sci. U.S.A.">
        <title>Obligate biotrophy features unraveled by the genomic analysis of rust fungi.</title>
        <authorList>
            <person name="Duplessis S."/>
            <person name="Cuomo C.A."/>
            <person name="Lin Y.-C."/>
            <person name="Aerts A."/>
            <person name="Tisserant E."/>
            <person name="Veneault-Fourrey C."/>
            <person name="Joly D.L."/>
            <person name="Hacquard S."/>
            <person name="Amselem J."/>
            <person name="Cantarel B.L."/>
            <person name="Chiu R."/>
            <person name="Coutinho P.M."/>
            <person name="Feau N."/>
            <person name="Field M."/>
            <person name="Frey P."/>
            <person name="Gelhaye E."/>
            <person name="Goldberg J."/>
            <person name="Grabherr M.G."/>
            <person name="Kodira C.D."/>
            <person name="Kohler A."/>
            <person name="Kuees U."/>
            <person name="Lindquist E.A."/>
            <person name="Lucas S.M."/>
            <person name="Mago R."/>
            <person name="Mauceli E."/>
            <person name="Morin E."/>
            <person name="Murat C."/>
            <person name="Pangilinan J.L."/>
            <person name="Park R."/>
            <person name="Pearson M."/>
            <person name="Quesneville H."/>
            <person name="Rouhier N."/>
            <person name="Sakthikumar S."/>
            <person name="Salamov A.A."/>
            <person name="Schmutz J."/>
            <person name="Selles B."/>
            <person name="Shapiro H."/>
            <person name="Tanguay P."/>
            <person name="Tuskan G.A."/>
            <person name="Henrissat B."/>
            <person name="Van de Peer Y."/>
            <person name="Rouze P."/>
            <person name="Ellis J.G."/>
            <person name="Dodds P.N."/>
            <person name="Schein J.E."/>
            <person name="Zhong S."/>
            <person name="Hamelin R.C."/>
            <person name="Grigoriev I.V."/>
            <person name="Szabo L.J."/>
            <person name="Martin F."/>
        </authorList>
    </citation>
    <scope>NUCLEOTIDE SEQUENCE [LARGE SCALE GENOMIC DNA]</scope>
    <source>
        <strain evidence="8">98AG31 / pathotype 3-4-7</strain>
    </source>
</reference>
<evidence type="ECO:0000256" key="2">
    <source>
        <dbReference type="ARBA" id="ARBA00022692"/>
    </source>
</evidence>
<feature type="transmembrane region" description="Helical" evidence="6">
    <location>
        <begin position="25"/>
        <end position="46"/>
    </location>
</feature>
<keyword evidence="3 6" id="KW-1133">Transmembrane helix</keyword>
<evidence type="ECO:0000313" key="7">
    <source>
        <dbReference type="EMBL" id="EGG02075.1"/>
    </source>
</evidence>
<dbReference type="eggNOG" id="ENOG502QV5C">
    <property type="taxonomic scope" value="Eukaryota"/>
</dbReference>
<dbReference type="InParanoid" id="F4RZW9"/>
<dbReference type="GO" id="GO:0016020">
    <property type="term" value="C:membrane"/>
    <property type="evidence" value="ECO:0007669"/>
    <property type="project" value="UniProtKB-SubCell"/>
</dbReference>
<organism evidence="8">
    <name type="scientific">Melampsora larici-populina (strain 98AG31 / pathotype 3-4-7)</name>
    <name type="common">Poplar leaf rust fungus</name>
    <dbReference type="NCBI Taxonomy" id="747676"/>
    <lineage>
        <taxon>Eukaryota</taxon>
        <taxon>Fungi</taxon>
        <taxon>Dikarya</taxon>
        <taxon>Basidiomycota</taxon>
        <taxon>Pucciniomycotina</taxon>
        <taxon>Pucciniomycetes</taxon>
        <taxon>Pucciniales</taxon>
        <taxon>Melampsoraceae</taxon>
        <taxon>Melampsora</taxon>
    </lineage>
</organism>
<dbReference type="HOGENOM" id="CLU_033734_2_2_1"/>
<evidence type="ECO:0000256" key="1">
    <source>
        <dbReference type="ARBA" id="ARBA00004141"/>
    </source>
</evidence>
<feature type="transmembrane region" description="Helical" evidence="6">
    <location>
        <begin position="313"/>
        <end position="334"/>
    </location>
</feature>
<evidence type="ECO:0000313" key="8">
    <source>
        <dbReference type="Proteomes" id="UP000001072"/>
    </source>
</evidence>
<feature type="transmembrane region" description="Helical" evidence="6">
    <location>
        <begin position="346"/>
        <end position="366"/>
    </location>
</feature>
<proteinExistence type="predicted"/>
<sequence>MDYHSLGLVQPSPKTCHFQHEPTTMYLSIFILIGLLISYIPQHYRIISSKSSHGISPWFLLLGSISSASSLVNVVTLQWGVVRCCRFISPGMCAESMLGVMQVFLQWACFNVVLILSLIYFPPDRKYVRVVPVESTTRDASPFDRVTHYSSHFLSRFLLKRKLNPFSSNQSNKHLSAQARRASLRRRTSSFSSVASDISSSDSSSFDPSNVLPPSATRFTPLTLSKEYTVSLILAIIVFLHFLSSLFITFCLLLSLPKATIGEPSGTPPTHDGEHPTIRLLRIWATCAGLMSLILACFQYLPQILSTWKLKVVGSLSLSMMIIQTPGSFIFVYSLAVRPGVNWTTWIVYLVTGTLQGGLLVLCIAWKIRQKSMGIDDWGRLIPSSPSFSSHSNESRSQILHRSRSESSSSFSPNERHRTYPESSSIHPERRPLMNSSKPRISAQVKDSYRKPSNTSHRDSRSTSSLHRPSPHHHHHHHGSAHLSQDRNSSASTNGNGSGSVKAHRVLQGGNSLKP</sequence>
<dbReference type="VEuPathDB" id="FungiDB:MELLADRAFT_91675"/>
<gene>
    <name evidence="7" type="ORF">MELLADRAFT_91675</name>
</gene>
<dbReference type="EMBL" id="GL883133">
    <property type="protein sequence ID" value="EGG02075.1"/>
    <property type="molecule type" value="Genomic_DNA"/>
</dbReference>
<accession>F4RZW9</accession>
<evidence type="ECO:0000256" key="4">
    <source>
        <dbReference type="ARBA" id="ARBA00023136"/>
    </source>
</evidence>